<dbReference type="EMBL" id="JAAGUZ010000029">
    <property type="protein sequence ID" value="NEW45278.1"/>
    <property type="molecule type" value="Genomic_DNA"/>
</dbReference>
<dbReference type="RefSeq" id="WP_163822654.1">
    <property type="nucleotide sequence ID" value="NZ_JAAGUY010000002.1"/>
</dbReference>
<dbReference type="Proteomes" id="UP000468928">
    <property type="component" value="Unassembled WGS sequence"/>
</dbReference>
<organism evidence="1 2">
    <name type="scientific">Nocardia cyriacigeorgica</name>
    <dbReference type="NCBI Taxonomy" id="135487"/>
    <lineage>
        <taxon>Bacteria</taxon>
        <taxon>Bacillati</taxon>
        <taxon>Actinomycetota</taxon>
        <taxon>Actinomycetes</taxon>
        <taxon>Mycobacteriales</taxon>
        <taxon>Nocardiaceae</taxon>
        <taxon>Nocardia</taxon>
    </lineage>
</organism>
<evidence type="ECO:0000313" key="1">
    <source>
        <dbReference type="EMBL" id="NEW45278.1"/>
    </source>
</evidence>
<dbReference type="AlphaFoldDB" id="A0A6P1D5E2"/>
<name>A0A6P1D5E2_9NOCA</name>
<evidence type="ECO:0000313" key="2">
    <source>
        <dbReference type="Proteomes" id="UP000468928"/>
    </source>
</evidence>
<proteinExistence type="predicted"/>
<reference evidence="1 2" key="1">
    <citation type="submission" date="2020-01" db="EMBL/GenBank/DDBJ databases">
        <title>Genetics and antimicrobial susceptibilities of Nocardia species isolated from the soil; a comparison with species isolated from humans.</title>
        <authorList>
            <person name="Carrasco G."/>
            <person name="Monzon S."/>
            <person name="Sansegundo M."/>
            <person name="Garcia E."/>
            <person name="Garrido N."/>
            <person name="Medina M.J."/>
            <person name="Villalon P."/>
            <person name="Ramirez-Arocha A.C."/>
            <person name="Jimenez P."/>
            <person name="Cuesta I."/>
            <person name="Valdezate S."/>
        </authorList>
    </citation>
    <scope>NUCLEOTIDE SEQUENCE [LARGE SCALE GENOMIC DNA]</scope>
    <source>
        <strain evidence="1 2">CNM20110639</strain>
    </source>
</reference>
<accession>A0A6P1D5E2</accession>
<sequence>MTHVSRSSLLALHAIRLGGFVDTRAVADRYDMPVGLAESHVRNFRERGWISGFRFGADSGWSLSESGRAENERQLADELSTCGALAFMEDTYRRFVPLNARLVRACTAWQLTILPDGSMQDNDHADAQRDRMILDELESLAAELVPLAVQLTERLARFSGYHTRFAAALSLAADNPDMVTGTEHDSAHRVWFELHEDLIATLGIDRTALPSSP</sequence>
<comment type="caution">
    <text evidence="1">The sequence shown here is derived from an EMBL/GenBank/DDBJ whole genome shotgun (WGS) entry which is preliminary data.</text>
</comment>
<gene>
    <name evidence="1" type="ORF">GV789_12540</name>
</gene>
<protein>
    <submittedName>
        <fullName evidence="1">Transcriptional regulator</fullName>
    </submittedName>
</protein>